<dbReference type="Proteomes" id="UP000326396">
    <property type="component" value="Unassembled WGS sequence"/>
</dbReference>
<reference evidence="1 2" key="1">
    <citation type="submission" date="2019-05" db="EMBL/GenBank/DDBJ databases">
        <title>Mikania micrantha, genome provides insights into the molecular mechanism of rapid growth.</title>
        <authorList>
            <person name="Liu B."/>
        </authorList>
    </citation>
    <scope>NUCLEOTIDE SEQUENCE [LARGE SCALE GENOMIC DNA]</scope>
    <source>
        <strain evidence="1">NLD-2019</strain>
        <tissue evidence="1">Leaf</tissue>
    </source>
</reference>
<proteinExistence type="predicted"/>
<protein>
    <submittedName>
        <fullName evidence="1">Uncharacterized protein</fullName>
    </submittedName>
</protein>
<dbReference type="OrthoDB" id="1632105at2759"/>
<sequence>MLHRCSVASSVWDGVFEWCKAPKDLFLSVKEVLRIESDWPISKTQKKTLRIRQGTTPLGSVLGLEKGLWLSLGVQVLFRLHQGADLDRFVLGSGNGLWLCSGSMLSKDAHLHAFSHGLFYVEFYSTGLLDLVGAGGLCS</sequence>
<dbReference type="AlphaFoldDB" id="A0A5N6LJ99"/>
<evidence type="ECO:0000313" key="2">
    <source>
        <dbReference type="Proteomes" id="UP000326396"/>
    </source>
</evidence>
<evidence type="ECO:0000313" key="1">
    <source>
        <dbReference type="EMBL" id="KAD1839811.1"/>
    </source>
</evidence>
<organism evidence="1 2">
    <name type="scientific">Mikania micrantha</name>
    <name type="common">bitter vine</name>
    <dbReference type="NCBI Taxonomy" id="192012"/>
    <lineage>
        <taxon>Eukaryota</taxon>
        <taxon>Viridiplantae</taxon>
        <taxon>Streptophyta</taxon>
        <taxon>Embryophyta</taxon>
        <taxon>Tracheophyta</taxon>
        <taxon>Spermatophyta</taxon>
        <taxon>Magnoliopsida</taxon>
        <taxon>eudicotyledons</taxon>
        <taxon>Gunneridae</taxon>
        <taxon>Pentapetalae</taxon>
        <taxon>asterids</taxon>
        <taxon>campanulids</taxon>
        <taxon>Asterales</taxon>
        <taxon>Asteraceae</taxon>
        <taxon>Asteroideae</taxon>
        <taxon>Heliantheae alliance</taxon>
        <taxon>Eupatorieae</taxon>
        <taxon>Mikania</taxon>
    </lineage>
</organism>
<name>A0A5N6LJ99_9ASTR</name>
<comment type="caution">
    <text evidence="1">The sequence shown here is derived from an EMBL/GenBank/DDBJ whole genome shotgun (WGS) entry which is preliminary data.</text>
</comment>
<accession>A0A5N6LJ99</accession>
<gene>
    <name evidence="1" type="ORF">E3N88_42222</name>
</gene>
<keyword evidence="2" id="KW-1185">Reference proteome</keyword>
<dbReference type="EMBL" id="SZYD01000427">
    <property type="protein sequence ID" value="KAD1839811.1"/>
    <property type="molecule type" value="Genomic_DNA"/>
</dbReference>